<sequence>MQLSSNHLQSNIVSLPNLNDKIQQSPTPSNLLESRLLRCHRISCQNHQQCYLLYCGDCVFLPSLNFAVCNDRIVHR</sequence>
<dbReference type="EMBL" id="JAEVHI010000004">
    <property type="protein sequence ID" value="KAG5293108.1"/>
    <property type="molecule type" value="Genomic_DNA"/>
</dbReference>
<dbReference type="Proteomes" id="UP000670092">
    <property type="component" value="Unassembled WGS sequence"/>
</dbReference>
<accession>A0A8H7YN69</accession>
<dbReference type="VEuPathDB" id="FungiDB:I7I52_04314"/>
<comment type="caution">
    <text evidence="1">The sequence shown here is derived from an EMBL/GenBank/DDBJ whole genome shotgun (WGS) entry which is preliminary data.</text>
</comment>
<evidence type="ECO:0000313" key="2">
    <source>
        <dbReference type="Proteomes" id="UP000670092"/>
    </source>
</evidence>
<name>A0A8H7YN69_AJECA</name>
<evidence type="ECO:0000313" key="1">
    <source>
        <dbReference type="EMBL" id="KAG5293108.1"/>
    </source>
</evidence>
<organism evidence="1 2">
    <name type="scientific">Ajellomyces capsulatus</name>
    <name type="common">Darling's disease fungus</name>
    <name type="synonym">Histoplasma capsulatum</name>
    <dbReference type="NCBI Taxonomy" id="5037"/>
    <lineage>
        <taxon>Eukaryota</taxon>
        <taxon>Fungi</taxon>
        <taxon>Dikarya</taxon>
        <taxon>Ascomycota</taxon>
        <taxon>Pezizomycotina</taxon>
        <taxon>Eurotiomycetes</taxon>
        <taxon>Eurotiomycetidae</taxon>
        <taxon>Onygenales</taxon>
        <taxon>Ajellomycetaceae</taxon>
        <taxon>Histoplasma</taxon>
    </lineage>
</organism>
<dbReference type="AlphaFoldDB" id="A0A8H7YN69"/>
<gene>
    <name evidence="1" type="ORF">I7I52_04314</name>
</gene>
<protein>
    <submittedName>
        <fullName evidence="1">Uncharacterized protein</fullName>
    </submittedName>
</protein>
<proteinExistence type="predicted"/>
<reference evidence="1 2" key="1">
    <citation type="submission" date="2021-01" db="EMBL/GenBank/DDBJ databases">
        <title>Chromosome-level genome assembly of a human fungal pathogen reveals clustering of transcriptionally co-regulated genes.</title>
        <authorList>
            <person name="Voorhies M."/>
            <person name="Cohen S."/>
            <person name="Shea T.P."/>
            <person name="Petrus S."/>
            <person name="Munoz J.F."/>
            <person name="Poplawski S."/>
            <person name="Goldman W.E."/>
            <person name="Michael T."/>
            <person name="Cuomo C.A."/>
            <person name="Sil A."/>
            <person name="Beyhan S."/>
        </authorList>
    </citation>
    <scope>NUCLEOTIDE SEQUENCE [LARGE SCALE GENOMIC DNA]</scope>
    <source>
        <strain evidence="1 2">G184AR</strain>
    </source>
</reference>